<dbReference type="GO" id="GO:0005524">
    <property type="term" value="F:ATP binding"/>
    <property type="evidence" value="ECO:0007669"/>
    <property type="project" value="InterPro"/>
</dbReference>
<dbReference type="EMBL" id="CP058708">
    <property type="protein sequence ID" value="QLH50731.1"/>
    <property type="molecule type" value="Genomic_DNA"/>
</dbReference>
<dbReference type="AlphaFoldDB" id="A0A7D5ND24"/>
<dbReference type="SMART" id="SM01260">
    <property type="entry name" value="LANC_like"/>
    <property type="match status" value="1"/>
</dbReference>
<dbReference type="Pfam" id="PF05147">
    <property type="entry name" value="LANC_like"/>
    <property type="match status" value="1"/>
</dbReference>
<dbReference type="PROSITE" id="PS50011">
    <property type="entry name" value="PROTEIN_KINASE_DOM"/>
    <property type="match status" value="1"/>
</dbReference>
<dbReference type="Proteomes" id="UP000509684">
    <property type="component" value="Chromosome"/>
</dbReference>
<dbReference type="InterPro" id="IPR000719">
    <property type="entry name" value="Prot_kinase_dom"/>
</dbReference>
<name>A0A7D5ND24_9PROT</name>
<dbReference type="InterPro" id="IPR057929">
    <property type="entry name" value="RamC_N"/>
</dbReference>
<proteinExistence type="predicted"/>
<dbReference type="GO" id="GO:0004672">
    <property type="term" value="F:protein kinase activity"/>
    <property type="evidence" value="ECO:0007669"/>
    <property type="project" value="InterPro"/>
</dbReference>
<dbReference type="SUPFAM" id="SSF56112">
    <property type="entry name" value="Protein kinase-like (PK-like)"/>
    <property type="match status" value="1"/>
</dbReference>
<reference evidence="3 4" key="1">
    <citation type="journal article" date="2019" name="Microbiome">
        <title>Annotated bacterial chromosomes from frame-shift-corrected long-read metagenomic data.</title>
        <authorList>
            <person name="Arumugam K."/>
            <person name="Bagci C."/>
            <person name="Bessarab I."/>
            <person name="Beier S."/>
            <person name="Buchfink B."/>
            <person name="Gorska A."/>
            <person name="Qiu G."/>
            <person name="Huson D.H."/>
            <person name="Williams R.B.H."/>
        </authorList>
    </citation>
    <scope>NUCLEOTIDE SEQUENCE [LARGE SCALE GENOMIC DNA]</scope>
    <source>
        <strain evidence="3">SSA1</strain>
    </source>
</reference>
<evidence type="ECO:0000313" key="3">
    <source>
        <dbReference type="EMBL" id="QLH50731.1"/>
    </source>
</evidence>
<dbReference type="PRINTS" id="PR01950">
    <property type="entry name" value="LANCSUPER"/>
</dbReference>
<dbReference type="Gene3D" id="1.10.510.10">
    <property type="entry name" value="Transferase(Phosphotransferase) domain 1"/>
    <property type="match status" value="1"/>
</dbReference>
<dbReference type="Pfam" id="PF00069">
    <property type="entry name" value="Pkinase"/>
    <property type="match status" value="1"/>
</dbReference>
<dbReference type="InterPro" id="IPR007822">
    <property type="entry name" value="LANC-like"/>
</dbReference>
<accession>A0A7D5ND24</accession>
<dbReference type="InterPro" id="IPR012341">
    <property type="entry name" value="6hp_glycosidase-like_sf"/>
</dbReference>
<dbReference type="Gene3D" id="1.50.10.10">
    <property type="match status" value="1"/>
</dbReference>
<evidence type="ECO:0000256" key="1">
    <source>
        <dbReference type="PIRSR" id="PIRSR607822-1"/>
    </source>
</evidence>
<feature type="binding site" evidence="1">
    <location>
        <position position="782"/>
    </location>
    <ligand>
        <name>Zn(2+)</name>
        <dbReference type="ChEBI" id="CHEBI:29105"/>
    </ligand>
</feature>
<evidence type="ECO:0000313" key="4">
    <source>
        <dbReference type="Proteomes" id="UP000509684"/>
    </source>
</evidence>
<dbReference type="KEGG" id="acog:HWD57_13740"/>
<keyword evidence="1" id="KW-0862">Zinc</keyword>
<sequence length="906" mass="96287">MQAAPATDVNDSAAQDYCATLSFLGEVFAHGWRTVDWVDRPLRWRFFDPVGSESLAQGWKIHVSASAAEAARMLRELAGLLAGLRVPFKVLRHLEDVVLLNSGDAGANQLGKVLTVYSPDIASARAAIVALDAAWPISRGPEVITDRQLRAAGAVSFRYGVYRVTDEVVDGVGVHRFGWRGPNGSLVADAGAAVVKTDVDKPAPPLPGVPPEPPRVMSNQPLWLAGSEYLPLVRLGQTPRAATWLSVQVQSLQTVVIKAGRRGAAGDAMGFDIRDLMRNEFAALRLLQHQPGLVPAPLVFVDESQPLLVMADFRGELVCELSRTERIAALPLLAEAVAQVHAAGLVHGDVKLENAIRHAGGVGLIDFELATHIGALMRPGGTPGYLDPGIRGRISPAATARDVFALGGCVVQAFLDTPPGLLPIGRAASLLRNEGLHEAARCVQRWQASDASLRPDAAAVGQVLRTSASDWKVVDECDLPAADALTRWCRRAAIEAAHASMAFVQPRAAGACWRNEHFMRAHDCEGINLGAAGIVLGLLAVGDACRRTDFDAAVAAGATWLASRSADGRAAGPFTGNAGVALALAASGQRLSDERLVRSARVRFEAAARDCREVDLFSGIAGVIWAAVLLRDLLREDWPLDLVANALNYLHARKSQVDGVPVWTVAPDSDTVFFGCAHGSAGIALAHAVWGRATGDTTAVEQACETWSAIARRARTSDGTALRIGPGDSRHHAVGNWCHGVAGYLWAVLNGVGDYPTLRAEIDWAVHTLERAPAAGTPTFCHGLAGHLELWQMLQAVPRFSALAHSRAQKVARALRCLHVKVDGCCAWTSDDPAIVTPDLWIGFLGPASALARHAAGAREALLSSLALTRIASPRELTPATRRATPPRRRSKFFAGACDAEPSVGL</sequence>
<gene>
    <name evidence="3" type="ORF">HWD57_13740</name>
</gene>
<dbReference type="SMART" id="SM00220">
    <property type="entry name" value="S_TKc"/>
    <property type="match status" value="1"/>
</dbReference>
<keyword evidence="1" id="KW-0479">Metal-binding</keyword>
<dbReference type="Pfam" id="PF25816">
    <property type="entry name" value="RamC_N"/>
    <property type="match status" value="1"/>
</dbReference>
<feature type="binding site" evidence="1">
    <location>
        <position position="738"/>
    </location>
    <ligand>
        <name>Zn(2+)</name>
        <dbReference type="ChEBI" id="CHEBI:29105"/>
    </ligand>
</feature>
<dbReference type="InterPro" id="IPR011009">
    <property type="entry name" value="Kinase-like_dom_sf"/>
</dbReference>
<feature type="binding site" evidence="1">
    <location>
        <position position="781"/>
    </location>
    <ligand>
        <name>Zn(2+)</name>
        <dbReference type="ChEBI" id="CHEBI:29105"/>
    </ligand>
</feature>
<dbReference type="SUPFAM" id="SSF158745">
    <property type="entry name" value="LanC-like"/>
    <property type="match status" value="1"/>
</dbReference>
<dbReference type="GO" id="GO:0031179">
    <property type="term" value="P:peptide modification"/>
    <property type="evidence" value="ECO:0007669"/>
    <property type="project" value="InterPro"/>
</dbReference>
<organism evidence="3 4">
    <name type="scientific">Candidatus Accumulibacter cognatus</name>
    <dbReference type="NCBI Taxonomy" id="2954383"/>
    <lineage>
        <taxon>Bacteria</taxon>
        <taxon>Pseudomonadati</taxon>
        <taxon>Pseudomonadota</taxon>
        <taxon>Betaproteobacteria</taxon>
        <taxon>Candidatus Accumulibacter</taxon>
    </lineage>
</organism>
<dbReference type="GO" id="GO:0046872">
    <property type="term" value="F:metal ion binding"/>
    <property type="evidence" value="ECO:0007669"/>
    <property type="project" value="UniProtKB-KW"/>
</dbReference>
<evidence type="ECO:0000259" key="2">
    <source>
        <dbReference type="PROSITE" id="PS50011"/>
    </source>
</evidence>
<dbReference type="GO" id="GO:0005975">
    <property type="term" value="P:carbohydrate metabolic process"/>
    <property type="evidence" value="ECO:0007669"/>
    <property type="project" value="InterPro"/>
</dbReference>
<protein>
    <recommendedName>
        <fullName evidence="2">Protein kinase domain-containing protein</fullName>
    </recommendedName>
</protein>
<feature type="domain" description="Protein kinase" evidence="2">
    <location>
        <begin position="229"/>
        <end position="472"/>
    </location>
</feature>